<dbReference type="AlphaFoldDB" id="A0A8J5WJZ7"/>
<comment type="caution">
    <text evidence="2">The sequence shown here is derived from an EMBL/GenBank/DDBJ whole genome shotgun (WGS) entry which is preliminary data.</text>
</comment>
<protein>
    <submittedName>
        <fullName evidence="2">Uncharacterized protein</fullName>
    </submittedName>
</protein>
<evidence type="ECO:0000313" key="2">
    <source>
        <dbReference type="EMBL" id="KAG8093083.1"/>
    </source>
</evidence>
<feature type="region of interest" description="Disordered" evidence="1">
    <location>
        <begin position="1"/>
        <end position="31"/>
    </location>
</feature>
<accession>A0A8J5WJZ7</accession>
<evidence type="ECO:0000313" key="3">
    <source>
        <dbReference type="Proteomes" id="UP000729402"/>
    </source>
</evidence>
<dbReference type="Proteomes" id="UP000729402">
    <property type="component" value="Unassembled WGS sequence"/>
</dbReference>
<evidence type="ECO:0000256" key="1">
    <source>
        <dbReference type="SAM" id="MobiDB-lite"/>
    </source>
</evidence>
<dbReference type="PANTHER" id="PTHR33115:SF11">
    <property type="entry name" value="OS07G0654700 PROTEIN"/>
    <property type="match status" value="1"/>
</dbReference>
<proteinExistence type="predicted"/>
<dbReference type="EMBL" id="JAAALK010000080">
    <property type="protein sequence ID" value="KAG8093083.1"/>
    <property type="molecule type" value="Genomic_DNA"/>
</dbReference>
<feature type="compositionally biased region" description="Polar residues" evidence="1">
    <location>
        <begin position="1"/>
        <end position="13"/>
    </location>
</feature>
<dbReference type="OrthoDB" id="683358at2759"/>
<name>A0A8J5WJZ7_ZIZPA</name>
<dbReference type="PANTHER" id="PTHR33115">
    <property type="entry name" value="ARM REPEAT SUPERFAMILY PROTEIN"/>
    <property type="match status" value="1"/>
</dbReference>
<gene>
    <name evidence="2" type="ORF">GUJ93_ZPchr0012g22026</name>
</gene>
<feature type="region of interest" description="Disordered" evidence="1">
    <location>
        <begin position="110"/>
        <end position="129"/>
    </location>
</feature>
<reference evidence="2" key="2">
    <citation type="submission" date="2021-02" db="EMBL/GenBank/DDBJ databases">
        <authorList>
            <person name="Kimball J.A."/>
            <person name="Haas M.W."/>
            <person name="Macchietto M."/>
            <person name="Kono T."/>
            <person name="Duquette J."/>
            <person name="Shao M."/>
        </authorList>
    </citation>
    <scope>NUCLEOTIDE SEQUENCE</scope>
    <source>
        <tissue evidence="2">Fresh leaf tissue</tissue>
    </source>
</reference>
<reference evidence="2" key="1">
    <citation type="journal article" date="2021" name="bioRxiv">
        <title>Whole Genome Assembly and Annotation of Northern Wild Rice, Zizania palustris L., Supports a Whole Genome Duplication in the Zizania Genus.</title>
        <authorList>
            <person name="Haas M."/>
            <person name="Kono T."/>
            <person name="Macchietto M."/>
            <person name="Millas R."/>
            <person name="McGilp L."/>
            <person name="Shao M."/>
            <person name="Duquette J."/>
            <person name="Hirsch C.N."/>
            <person name="Kimball J."/>
        </authorList>
    </citation>
    <scope>NUCLEOTIDE SEQUENCE</scope>
    <source>
        <tissue evidence="2">Fresh leaf tissue</tissue>
    </source>
</reference>
<organism evidence="2 3">
    <name type="scientific">Zizania palustris</name>
    <name type="common">Northern wild rice</name>
    <dbReference type="NCBI Taxonomy" id="103762"/>
    <lineage>
        <taxon>Eukaryota</taxon>
        <taxon>Viridiplantae</taxon>
        <taxon>Streptophyta</taxon>
        <taxon>Embryophyta</taxon>
        <taxon>Tracheophyta</taxon>
        <taxon>Spermatophyta</taxon>
        <taxon>Magnoliopsida</taxon>
        <taxon>Liliopsida</taxon>
        <taxon>Poales</taxon>
        <taxon>Poaceae</taxon>
        <taxon>BOP clade</taxon>
        <taxon>Oryzoideae</taxon>
        <taxon>Oryzeae</taxon>
        <taxon>Zizaniinae</taxon>
        <taxon>Zizania</taxon>
    </lineage>
</organism>
<sequence>MSNTTGGEQTQTHALPLAPRVAGGGKEKKVGSPEKVLNGFVRLVAVIERLGNAMGTLAFTWATVILLGGYPVDLRSEDDFLYATIIVFLEATSDLDRLAIRERYNGGDQVQVGNGAGSSNSENLAGRPM</sequence>
<keyword evidence="3" id="KW-1185">Reference proteome</keyword>